<dbReference type="Proteomes" id="UP000563426">
    <property type="component" value="Unassembled WGS sequence"/>
</dbReference>
<evidence type="ECO:0000256" key="5">
    <source>
        <dbReference type="ARBA" id="ARBA00022692"/>
    </source>
</evidence>
<evidence type="ECO:0000256" key="4">
    <source>
        <dbReference type="ARBA" id="ARBA00022679"/>
    </source>
</evidence>
<dbReference type="GO" id="GO:0046474">
    <property type="term" value="P:glycerophospholipid biosynthetic process"/>
    <property type="evidence" value="ECO:0007669"/>
    <property type="project" value="TreeGrafter"/>
</dbReference>
<protein>
    <submittedName>
        <fullName evidence="14">CDP-alcohol phosphatidyltransferase family protein</fullName>
    </submittedName>
</protein>
<keyword evidence="4 11" id="KW-0808">Transferase</keyword>
<dbReference type="InterPro" id="IPR050324">
    <property type="entry name" value="CDP-alcohol_PTase-I"/>
</dbReference>
<feature type="transmembrane region" description="Helical" evidence="13">
    <location>
        <begin position="139"/>
        <end position="159"/>
    </location>
</feature>
<evidence type="ECO:0000256" key="9">
    <source>
        <dbReference type="ARBA" id="ARBA00023209"/>
    </source>
</evidence>
<evidence type="ECO:0000256" key="8">
    <source>
        <dbReference type="ARBA" id="ARBA00023136"/>
    </source>
</evidence>
<dbReference type="PROSITE" id="PS00379">
    <property type="entry name" value="CDP_ALCOHOL_P_TRANSF"/>
    <property type="match status" value="1"/>
</dbReference>
<keyword evidence="7" id="KW-0443">Lipid metabolism</keyword>
<feature type="region of interest" description="Disordered" evidence="12">
    <location>
        <begin position="189"/>
        <end position="216"/>
    </location>
</feature>
<gene>
    <name evidence="14" type="ORF">HMI49_15900</name>
</gene>
<dbReference type="Pfam" id="PF01066">
    <property type="entry name" value="CDP-OH_P_transf"/>
    <property type="match status" value="1"/>
</dbReference>
<dbReference type="InterPro" id="IPR048254">
    <property type="entry name" value="CDP_ALCOHOL_P_TRANSF_CS"/>
</dbReference>
<name>A0A7Y4KIZ5_9BACT</name>
<keyword evidence="6 13" id="KW-1133">Transmembrane helix</keyword>
<evidence type="ECO:0000256" key="2">
    <source>
        <dbReference type="ARBA" id="ARBA00010441"/>
    </source>
</evidence>
<evidence type="ECO:0000256" key="11">
    <source>
        <dbReference type="RuleBase" id="RU003750"/>
    </source>
</evidence>
<evidence type="ECO:0000256" key="7">
    <source>
        <dbReference type="ARBA" id="ARBA00023098"/>
    </source>
</evidence>
<evidence type="ECO:0000256" key="3">
    <source>
        <dbReference type="ARBA" id="ARBA00022516"/>
    </source>
</evidence>
<organism evidence="14 15">
    <name type="scientific">Corallococcus exercitus</name>
    <dbReference type="NCBI Taxonomy" id="2316736"/>
    <lineage>
        <taxon>Bacteria</taxon>
        <taxon>Pseudomonadati</taxon>
        <taxon>Myxococcota</taxon>
        <taxon>Myxococcia</taxon>
        <taxon>Myxococcales</taxon>
        <taxon>Cystobacterineae</taxon>
        <taxon>Myxococcaceae</taxon>
        <taxon>Corallococcus</taxon>
    </lineage>
</organism>
<keyword evidence="10" id="KW-1208">Phospholipid metabolism</keyword>
<feature type="transmembrane region" description="Helical" evidence="13">
    <location>
        <begin position="87"/>
        <end position="104"/>
    </location>
</feature>
<comment type="subcellular location">
    <subcellularLocation>
        <location evidence="1">Membrane</location>
        <topology evidence="1">Multi-pass membrane protein</topology>
    </subcellularLocation>
</comment>
<feature type="compositionally biased region" description="Low complexity" evidence="12">
    <location>
        <begin position="190"/>
        <end position="201"/>
    </location>
</feature>
<dbReference type="EMBL" id="JABFJV010000079">
    <property type="protein sequence ID" value="NOK34683.1"/>
    <property type="molecule type" value="Genomic_DNA"/>
</dbReference>
<feature type="transmembrane region" description="Helical" evidence="13">
    <location>
        <begin position="165"/>
        <end position="185"/>
    </location>
</feature>
<dbReference type="PANTHER" id="PTHR14269:SF11">
    <property type="entry name" value="CDP-DIACYLGLYCEROL--GLYCEROL-3-PHOSPHATE 3-PHOSPHATIDYLTRANSFERASE"/>
    <property type="match status" value="1"/>
</dbReference>
<accession>A0A7Y4KIZ5</accession>
<keyword evidence="9" id="KW-0594">Phospholipid biosynthesis</keyword>
<feature type="transmembrane region" description="Helical" evidence="13">
    <location>
        <begin position="21"/>
        <end position="42"/>
    </location>
</feature>
<comment type="caution">
    <text evidence="14">The sequence shown here is derived from an EMBL/GenBank/DDBJ whole genome shotgun (WGS) entry which is preliminary data.</text>
</comment>
<reference evidence="14 15" key="1">
    <citation type="submission" date="2020-05" db="EMBL/GenBank/DDBJ databases">
        <authorList>
            <person name="Whitworth D."/>
        </authorList>
    </citation>
    <scope>NUCLEOTIDE SEQUENCE [LARGE SCALE GENOMIC DNA]</scope>
    <source>
        <strain evidence="14 15">AB043B</strain>
    </source>
</reference>
<evidence type="ECO:0000313" key="14">
    <source>
        <dbReference type="EMBL" id="NOK34683.1"/>
    </source>
</evidence>
<keyword evidence="8 13" id="KW-0472">Membrane</keyword>
<dbReference type="GO" id="GO:0016780">
    <property type="term" value="F:phosphotransferase activity, for other substituted phosphate groups"/>
    <property type="evidence" value="ECO:0007669"/>
    <property type="project" value="InterPro"/>
</dbReference>
<keyword evidence="15" id="KW-1185">Reference proteome</keyword>
<evidence type="ECO:0000256" key="12">
    <source>
        <dbReference type="SAM" id="MobiDB-lite"/>
    </source>
</evidence>
<comment type="similarity">
    <text evidence="2 11">Belongs to the CDP-alcohol phosphatidyltransferase class-I family.</text>
</comment>
<dbReference type="GO" id="GO:0016020">
    <property type="term" value="C:membrane"/>
    <property type="evidence" value="ECO:0007669"/>
    <property type="project" value="UniProtKB-SubCell"/>
</dbReference>
<evidence type="ECO:0000256" key="6">
    <source>
        <dbReference type="ARBA" id="ARBA00022989"/>
    </source>
</evidence>
<keyword evidence="5 13" id="KW-0812">Transmembrane</keyword>
<dbReference type="InterPro" id="IPR000462">
    <property type="entry name" value="CDP-OH_P_trans"/>
</dbReference>
<dbReference type="AlphaFoldDB" id="A0A7Y4KIZ5"/>
<dbReference type="PANTHER" id="PTHR14269">
    <property type="entry name" value="CDP-DIACYLGLYCEROL--GLYCEROL-3-PHOSPHATE 3-PHOSPHATIDYLTRANSFERASE-RELATED"/>
    <property type="match status" value="1"/>
</dbReference>
<keyword evidence="3" id="KW-0444">Lipid biosynthesis</keyword>
<evidence type="ECO:0000256" key="1">
    <source>
        <dbReference type="ARBA" id="ARBA00004141"/>
    </source>
</evidence>
<sequence>MPDRCVPGAEHYLLKAMHRRASLVLLNTLSLSRLPLAAVFIAVSDLRLRALLVVVAAATDFLDGWIARHRGLATRLGALIDPVADRAFMVTAFIVCLLDGLIGPVELTLLLVRDIGTAIGFTVARLRPDMRAIELKARMLGKLVTTLQLAVLLCVLLYPPLVRPLVALVALLSLASVVDYTRAVWRQRQRQQLPPSRPSSRIPHGPTGAPMGSVRE</sequence>
<evidence type="ECO:0000313" key="15">
    <source>
        <dbReference type="Proteomes" id="UP000563426"/>
    </source>
</evidence>
<proteinExistence type="inferred from homology"/>
<dbReference type="InterPro" id="IPR043130">
    <property type="entry name" value="CDP-OH_PTrfase_TM_dom"/>
</dbReference>
<evidence type="ECO:0000256" key="13">
    <source>
        <dbReference type="SAM" id="Phobius"/>
    </source>
</evidence>
<evidence type="ECO:0000256" key="10">
    <source>
        <dbReference type="ARBA" id="ARBA00023264"/>
    </source>
</evidence>
<dbReference type="Gene3D" id="1.20.120.1760">
    <property type="match status" value="1"/>
</dbReference>